<comment type="caution">
    <text evidence="2">The sequence shown here is derived from an EMBL/GenBank/DDBJ whole genome shotgun (WGS) entry which is preliminary data.</text>
</comment>
<organism evidence="2 3">
    <name type="scientific">Protopolystoma xenopodis</name>
    <dbReference type="NCBI Taxonomy" id="117903"/>
    <lineage>
        <taxon>Eukaryota</taxon>
        <taxon>Metazoa</taxon>
        <taxon>Spiralia</taxon>
        <taxon>Lophotrochozoa</taxon>
        <taxon>Platyhelminthes</taxon>
        <taxon>Monogenea</taxon>
        <taxon>Polyopisthocotylea</taxon>
        <taxon>Polystomatidea</taxon>
        <taxon>Polystomatidae</taxon>
        <taxon>Protopolystoma</taxon>
    </lineage>
</organism>
<evidence type="ECO:0000313" key="3">
    <source>
        <dbReference type="Proteomes" id="UP000784294"/>
    </source>
</evidence>
<sequence>MELFNEEDDELSHESLLENTAIYKFCPLAVVKAVTVAGILFALLAGCLGVSSYLLVEWVKMRPDSMAVGNESNRIYDYDRVVGPRLICMQGERLKGGSID</sequence>
<reference evidence="2" key="1">
    <citation type="submission" date="2018-11" db="EMBL/GenBank/DDBJ databases">
        <authorList>
            <consortium name="Pathogen Informatics"/>
        </authorList>
    </citation>
    <scope>NUCLEOTIDE SEQUENCE</scope>
</reference>
<protein>
    <submittedName>
        <fullName evidence="2">Uncharacterized protein</fullName>
    </submittedName>
</protein>
<proteinExistence type="predicted"/>
<dbReference type="EMBL" id="CAAALY010245239">
    <property type="protein sequence ID" value="VEL33145.1"/>
    <property type="molecule type" value="Genomic_DNA"/>
</dbReference>
<feature type="transmembrane region" description="Helical" evidence="1">
    <location>
        <begin position="33"/>
        <end position="56"/>
    </location>
</feature>
<dbReference type="Proteomes" id="UP000784294">
    <property type="component" value="Unassembled WGS sequence"/>
</dbReference>
<accession>A0A448XBW3</accession>
<evidence type="ECO:0000313" key="2">
    <source>
        <dbReference type="EMBL" id="VEL33145.1"/>
    </source>
</evidence>
<keyword evidence="1" id="KW-0812">Transmembrane</keyword>
<gene>
    <name evidence="2" type="ORF">PXEA_LOCUS26585</name>
</gene>
<evidence type="ECO:0000256" key="1">
    <source>
        <dbReference type="SAM" id="Phobius"/>
    </source>
</evidence>
<dbReference type="AlphaFoldDB" id="A0A448XBW3"/>
<keyword evidence="3" id="KW-1185">Reference proteome</keyword>
<name>A0A448XBW3_9PLAT</name>
<keyword evidence="1" id="KW-0472">Membrane</keyword>
<keyword evidence="1" id="KW-1133">Transmembrane helix</keyword>